<evidence type="ECO:0000256" key="7">
    <source>
        <dbReference type="ARBA" id="ARBA00022989"/>
    </source>
</evidence>
<dbReference type="RefSeq" id="WP_237383346.1">
    <property type="nucleotide sequence ID" value="NZ_CP071793.1"/>
</dbReference>
<organism evidence="13 14">
    <name type="scientific">Sulfidibacter corallicola</name>
    <dbReference type="NCBI Taxonomy" id="2818388"/>
    <lineage>
        <taxon>Bacteria</taxon>
        <taxon>Pseudomonadati</taxon>
        <taxon>Acidobacteriota</taxon>
        <taxon>Holophagae</taxon>
        <taxon>Acanthopleuribacterales</taxon>
        <taxon>Acanthopleuribacteraceae</taxon>
        <taxon>Sulfidibacter</taxon>
    </lineage>
</organism>
<protein>
    <recommendedName>
        <fullName evidence="3 9">Phosphate transport system permease protein PstA</fullName>
    </recommendedName>
</protein>
<feature type="transmembrane region" description="Helical" evidence="9">
    <location>
        <begin position="447"/>
        <end position="467"/>
    </location>
</feature>
<evidence type="ECO:0000256" key="3">
    <source>
        <dbReference type="ARBA" id="ARBA00016864"/>
    </source>
</evidence>
<dbReference type="NCBIfam" id="TIGR00974">
    <property type="entry name" value="3a0107s02c"/>
    <property type="match status" value="1"/>
</dbReference>
<sequence>MTEKPTMIVEKRRTPRGHRKAAQESVSKTLRARLPAFPKRPKVRGGDFLLWLCAVTTGAVLVLYLMLLGVIAVNGLQSLWPKRVVTIEMEDGRRLIGQLQGHDTKHDRYRLYRANRVFQGDDFVWIEADQIETKDYHRDIVLVERRENGNLIGYLRAIQPGNLVSDEAALWQEVQKRRARVMAEEALAVTKLTKRMATINGRLEKLRLERRRYEDAGREPPDNLLQDETRLHETYLELDRRHLRLMASMRGQLVVLEDAAGIRHLVPFSQIVRAYRPNRLSTFDRLSIYGDKLVELFTEGPRESNTEGGLFPAILGTVMLVMLMSLFCVPLGVLAAVYLHEYASEGWLMTAIRLAVHNLAGVPGIVYGIFGLGFFVYGLGGSLDELFFAHKLPIPTFGTGGILWASLTMAILTVPVVIVSTEEGLRSVPRVVREGSMSLGATQFQTLVRVVLPMASPGILTGFILAIIRAAGEVAPLMIVGVVKMAPMLPVSDEFPFVHLERKFMHLGFHIYDAGFQSPNVEAALPMAYLTTTLLVFLVLCMSFAAMVLRARIRARYSELSL</sequence>
<dbReference type="PROSITE" id="PS50928">
    <property type="entry name" value="ABC_TM1"/>
    <property type="match status" value="1"/>
</dbReference>
<evidence type="ECO:0000256" key="8">
    <source>
        <dbReference type="ARBA" id="ARBA00023136"/>
    </source>
</evidence>
<keyword evidence="14" id="KW-1185">Reference proteome</keyword>
<evidence type="ECO:0000256" key="4">
    <source>
        <dbReference type="ARBA" id="ARBA00022448"/>
    </source>
</evidence>
<name>A0A8A4TTF1_SULCO</name>
<evidence type="ECO:0000256" key="11">
    <source>
        <dbReference type="SAM" id="MobiDB-lite"/>
    </source>
</evidence>
<feature type="transmembrane region" description="Helical" evidence="9">
    <location>
        <begin position="359"/>
        <end position="380"/>
    </location>
</feature>
<dbReference type="KEGG" id="scor:J3U87_12385"/>
<feature type="transmembrane region" description="Helical" evidence="9">
    <location>
        <begin position="48"/>
        <end position="73"/>
    </location>
</feature>
<evidence type="ECO:0000256" key="1">
    <source>
        <dbReference type="ARBA" id="ARBA00004651"/>
    </source>
</evidence>
<reference evidence="13" key="1">
    <citation type="submission" date="2021-03" db="EMBL/GenBank/DDBJ databases">
        <title>Acanthopleuribacteraceae sp. M133.</title>
        <authorList>
            <person name="Wang G."/>
        </authorList>
    </citation>
    <scope>NUCLEOTIDE SEQUENCE</scope>
    <source>
        <strain evidence="13">M133</strain>
    </source>
</reference>
<evidence type="ECO:0000256" key="10">
    <source>
        <dbReference type="SAM" id="Coils"/>
    </source>
</evidence>
<keyword evidence="4" id="KW-0813">Transport</keyword>
<feature type="region of interest" description="Disordered" evidence="11">
    <location>
        <begin position="1"/>
        <end position="25"/>
    </location>
</feature>
<proteinExistence type="inferred from homology"/>
<dbReference type="SUPFAM" id="SSF161098">
    <property type="entry name" value="MetI-like"/>
    <property type="match status" value="1"/>
</dbReference>
<keyword evidence="7 9" id="KW-1133">Transmembrane helix</keyword>
<evidence type="ECO:0000259" key="12">
    <source>
        <dbReference type="PROSITE" id="PS50928"/>
    </source>
</evidence>
<dbReference type="GO" id="GO:0005886">
    <property type="term" value="C:plasma membrane"/>
    <property type="evidence" value="ECO:0007669"/>
    <property type="project" value="UniProtKB-SubCell"/>
</dbReference>
<dbReference type="InterPro" id="IPR005672">
    <property type="entry name" value="Phosphate_PstA"/>
</dbReference>
<keyword evidence="5 9" id="KW-1003">Cell membrane</keyword>
<evidence type="ECO:0000256" key="5">
    <source>
        <dbReference type="ARBA" id="ARBA00022475"/>
    </source>
</evidence>
<dbReference type="GO" id="GO:0035435">
    <property type="term" value="P:phosphate ion transmembrane transport"/>
    <property type="evidence" value="ECO:0007669"/>
    <property type="project" value="InterPro"/>
</dbReference>
<dbReference type="CDD" id="cd06261">
    <property type="entry name" value="TM_PBP2"/>
    <property type="match status" value="1"/>
</dbReference>
<feature type="transmembrane region" description="Helical" evidence="9">
    <location>
        <begin position="401"/>
        <end position="420"/>
    </location>
</feature>
<dbReference type="InterPro" id="IPR000515">
    <property type="entry name" value="MetI-like"/>
</dbReference>
<feature type="transmembrane region" description="Helical" evidence="9">
    <location>
        <begin position="527"/>
        <end position="549"/>
    </location>
</feature>
<dbReference type="Proteomes" id="UP000663929">
    <property type="component" value="Chromosome"/>
</dbReference>
<evidence type="ECO:0000313" key="14">
    <source>
        <dbReference type="Proteomes" id="UP000663929"/>
    </source>
</evidence>
<evidence type="ECO:0000256" key="6">
    <source>
        <dbReference type="ARBA" id="ARBA00022692"/>
    </source>
</evidence>
<evidence type="ECO:0000313" key="13">
    <source>
        <dbReference type="EMBL" id="QTD53246.1"/>
    </source>
</evidence>
<dbReference type="Pfam" id="PF00528">
    <property type="entry name" value="BPD_transp_1"/>
    <property type="match status" value="1"/>
</dbReference>
<evidence type="ECO:0000256" key="2">
    <source>
        <dbReference type="ARBA" id="ARBA00007069"/>
    </source>
</evidence>
<dbReference type="InterPro" id="IPR035906">
    <property type="entry name" value="MetI-like_sf"/>
</dbReference>
<dbReference type="PANTHER" id="PTHR43470">
    <property type="entry name" value="PHOSPHATE TRANSPORT SYSTEM PERMEASE PROTEIN PSTA-RELATED"/>
    <property type="match status" value="1"/>
</dbReference>
<feature type="coiled-coil region" evidence="10">
    <location>
        <begin position="189"/>
        <end position="216"/>
    </location>
</feature>
<dbReference type="PANTHER" id="PTHR43470:SF6">
    <property type="entry name" value="PHOSPHATE TRANSPORT SYSTEM PERMEASE PROTEIN PSTA"/>
    <property type="match status" value="1"/>
</dbReference>
<keyword evidence="8 9" id="KW-0472">Membrane</keyword>
<comment type="similarity">
    <text evidence="2 9">Belongs to the binding-protein-dependent transport system permease family. CysTW subfamily.</text>
</comment>
<dbReference type="GO" id="GO:0005315">
    <property type="term" value="F:phosphate transmembrane transporter activity"/>
    <property type="evidence" value="ECO:0007669"/>
    <property type="project" value="InterPro"/>
</dbReference>
<dbReference type="EMBL" id="CP071793">
    <property type="protein sequence ID" value="QTD53246.1"/>
    <property type="molecule type" value="Genomic_DNA"/>
</dbReference>
<keyword evidence="10" id="KW-0175">Coiled coil</keyword>
<feature type="domain" description="ABC transmembrane type-1" evidence="12">
    <location>
        <begin position="314"/>
        <end position="546"/>
    </location>
</feature>
<feature type="transmembrane region" description="Helical" evidence="9">
    <location>
        <begin position="310"/>
        <end position="339"/>
    </location>
</feature>
<evidence type="ECO:0000256" key="9">
    <source>
        <dbReference type="RuleBase" id="RU363043"/>
    </source>
</evidence>
<gene>
    <name evidence="13" type="primary">pstA</name>
    <name evidence="13" type="ORF">J3U87_12385</name>
</gene>
<comment type="subcellular location">
    <subcellularLocation>
        <location evidence="1 9">Cell membrane</location>
        <topology evidence="1 9">Multi-pass membrane protein</topology>
    </subcellularLocation>
</comment>
<dbReference type="Gene3D" id="1.10.3720.10">
    <property type="entry name" value="MetI-like"/>
    <property type="match status" value="1"/>
</dbReference>
<dbReference type="AlphaFoldDB" id="A0A8A4TTF1"/>
<accession>A0A8A4TTF1</accession>
<keyword evidence="6 9" id="KW-0812">Transmembrane</keyword>